<dbReference type="InterPro" id="IPR016920">
    <property type="entry name" value="UCP029477"/>
</dbReference>
<dbReference type="OrthoDB" id="282393at2"/>
<dbReference type="InterPro" id="IPR011971">
    <property type="entry name" value="CHP02284"/>
</dbReference>
<dbReference type="InterPro" id="IPR009078">
    <property type="entry name" value="Ferritin-like_SF"/>
</dbReference>
<dbReference type="RefSeq" id="WP_109674187.1">
    <property type="nucleotide sequence ID" value="NZ_QGDT01000004.1"/>
</dbReference>
<name>A0A316AML6_9BACT</name>
<protein>
    <submittedName>
        <fullName evidence="2">Uncharacterized protein (TIGR02284 family)</fullName>
    </submittedName>
</protein>
<dbReference type="InterPro" id="IPR012347">
    <property type="entry name" value="Ferritin-like"/>
</dbReference>
<dbReference type="Gene3D" id="1.20.1260.10">
    <property type="match status" value="1"/>
</dbReference>
<sequence length="157" mass="17799">METTNENLIEVLNDLIRINNDRTEGYLKAIDELDNIDVDLKTVFEKMAADSRDYKQELSREVVALGGEVATGTTNMGKIYRVWMDVKATFTGTDREAVLNSCEYGEDAAQEAYEEALKSDTPLPVDLRHLIGRQKASLLEAHNLIKNYRDLQEDIND</sequence>
<reference evidence="2 3" key="1">
    <citation type="submission" date="2018-03" db="EMBL/GenBank/DDBJ databases">
        <title>Genomic Encyclopedia of Archaeal and Bacterial Type Strains, Phase II (KMG-II): from individual species to whole genera.</title>
        <authorList>
            <person name="Goeker M."/>
        </authorList>
    </citation>
    <scope>NUCLEOTIDE SEQUENCE [LARGE SCALE GENOMIC DNA]</scope>
    <source>
        <strain evidence="2 3">DSM 100346</strain>
    </source>
</reference>
<evidence type="ECO:0000259" key="1">
    <source>
        <dbReference type="Pfam" id="PF09537"/>
    </source>
</evidence>
<dbReference type="EMBL" id="QGDT01000004">
    <property type="protein sequence ID" value="PWJ58324.1"/>
    <property type="molecule type" value="Genomic_DNA"/>
</dbReference>
<evidence type="ECO:0000313" key="3">
    <source>
        <dbReference type="Proteomes" id="UP000245880"/>
    </source>
</evidence>
<evidence type="ECO:0000313" key="2">
    <source>
        <dbReference type="EMBL" id="PWJ58324.1"/>
    </source>
</evidence>
<dbReference type="SUPFAM" id="SSF47240">
    <property type="entry name" value="Ferritin-like"/>
    <property type="match status" value="1"/>
</dbReference>
<gene>
    <name evidence="2" type="ORF">CLV98_104183</name>
</gene>
<accession>A0A316AML6</accession>
<organism evidence="2 3">
    <name type="scientific">Dyadobacter jejuensis</name>
    <dbReference type="NCBI Taxonomy" id="1082580"/>
    <lineage>
        <taxon>Bacteria</taxon>
        <taxon>Pseudomonadati</taxon>
        <taxon>Bacteroidota</taxon>
        <taxon>Cytophagia</taxon>
        <taxon>Cytophagales</taxon>
        <taxon>Spirosomataceae</taxon>
        <taxon>Dyadobacter</taxon>
    </lineage>
</organism>
<dbReference type="Proteomes" id="UP000245880">
    <property type="component" value="Unassembled WGS sequence"/>
</dbReference>
<dbReference type="Pfam" id="PF09537">
    <property type="entry name" value="DUF2383"/>
    <property type="match status" value="1"/>
</dbReference>
<dbReference type="PIRSF" id="PIRSF029477">
    <property type="entry name" value="UCP029477"/>
    <property type="match status" value="1"/>
</dbReference>
<feature type="domain" description="DUF2383" evidence="1">
    <location>
        <begin position="8"/>
        <end position="118"/>
    </location>
</feature>
<dbReference type="AlphaFoldDB" id="A0A316AML6"/>
<proteinExistence type="predicted"/>
<dbReference type="NCBIfam" id="TIGR02284">
    <property type="entry name" value="PA2169 family four-helix-bundle protein"/>
    <property type="match status" value="1"/>
</dbReference>
<keyword evidence="3" id="KW-1185">Reference proteome</keyword>
<comment type="caution">
    <text evidence="2">The sequence shown here is derived from an EMBL/GenBank/DDBJ whole genome shotgun (WGS) entry which is preliminary data.</text>
</comment>
<dbReference type="InterPro" id="IPR019052">
    <property type="entry name" value="DUF2383"/>
</dbReference>